<reference evidence="1" key="1">
    <citation type="submission" date="2021-05" db="EMBL/GenBank/DDBJ databases">
        <authorList>
            <person name="Alioto T."/>
            <person name="Alioto T."/>
            <person name="Gomez Garrido J."/>
        </authorList>
    </citation>
    <scope>NUCLEOTIDE SEQUENCE</scope>
</reference>
<organism evidence="1">
    <name type="scientific">Cacopsylla melanoneura</name>
    <dbReference type="NCBI Taxonomy" id="428564"/>
    <lineage>
        <taxon>Eukaryota</taxon>
        <taxon>Metazoa</taxon>
        <taxon>Ecdysozoa</taxon>
        <taxon>Arthropoda</taxon>
        <taxon>Hexapoda</taxon>
        <taxon>Insecta</taxon>
        <taxon>Pterygota</taxon>
        <taxon>Neoptera</taxon>
        <taxon>Paraneoptera</taxon>
        <taxon>Hemiptera</taxon>
        <taxon>Sternorrhyncha</taxon>
        <taxon>Psylloidea</taxon>
        <taxon>Psyllidae</taxon>
        <taxon>Psyllinae</taxon>
        <taxon>Cacopsylla</taxon>
    </lineage>
</organism>
<dbReference type="EMBL" id="HBUF01441429">
    <property type="protein sequence ID" value="CAG6742965.1"/>
    <property type="molecule type" value="Transcribed_RNA"/>
</dbReference>
<proteinExistence type="predicted"/>
<dbReference type="AlphaFoldDB" id="A0A8D9E8X9"/>
<protein>
    <submittedName>
        <fullName evidence="1">Uncharacterized protein</fullName>
    </submittedName>
</protein>
<dbReference type="EMBL" id="HBUF01128483">
    <property type="protein sequence ID" value="CAG6643697.1"/>
    <property type="molecule type" value="Transcribed_RNA"/>
</dbReference>
<evidence type="ECO:0000313" key="1">
    <source>
        <dbReference type="EMBL" id="CAG6742965.1"/>
    </source>
</evidence>
<accession>A0A8D9E8X9</accession>
<sequence>MREGFLHIIQSRKKCIHLIRAMLNTLLELLDLTGDGSGKLIKHFPHTIFRDRCIPSRGRKTCLVFFRIIILVSIAITKRVKVFVAVLTSFRILTFIAFP</sequence>
<name>A0A8D9E8X9_9HEMI</name>